<dbReference type="CDD" id="cd16448">
    <property type="entry name" value="RING-H2"/>
    <property type="match status" value="1"/>
</dbReference>
<feature type="domain" description="UBR-type" evidence="4">
    <location>
        <begin position="2"/>
        <end position="56"/>
    </location>
</feature>
<dbReference type="AlphaFoldDB" id="A0AA86TZS0"/>
<organism evidence="5">
    <name type="scientific">Hexamita inflata</name>
    <dbReference type="NCBI Taxonomy" id="28002"/>
    <lineage>
        <taxon>Eukaryota</taxon>
        <taxon>Metamonada</taxon>
        <taxon>Diplomonadida</taxon>
        <taxon>Hexamitidae</taxon>
        <taxon>Hexamitinae</taxon>
        <taxon>Hexamita</taxon>
    </lineage>
</organism>
<dbReference type="EMBL" id="CAXDID020000870">
    <property type="protein sequence ID" value="CAL6115309.1"/>
    <property type="molecule type" value="Genomic_DNA"/>
</dbReference>
<keyword evidence="1" id="KW-0479">Metal-binding</keyword>
<comment type="caution">
    <text evidence="5">The sequence shown here is derived from an EMBL/GenBank/DDBJ whole genome shotgun (WGS) entry which is preliminary data.</text>
</comment>
<evidence type="ECO:0000313" key="5">
    <source>
        <dbReference type="EMBL" id="CAI9934719.1"/>
    </source>
</evidence>
<name>A0AA86TZS0_9EUKA</name>
<sequence length="1112" mass="130197">MCYTCGTSNSILCDTCFLNALSEHKGHNVRCVTGYIGLCDCGDVSAYESSAFCCDHKYVEPTTNLPENSPSILKYFFDFVSADFESFKYNYELSTSIQLEFFETMNFDELNEIQNLGLDDVLQEQLEQIKTQIKQEKNQIRIDKFNKDPVILRISALAFLFSGENISIEELFELQKDFNKITNYKFELNPNCLMGFYLTKDIESDFYHNYLTQDFLFRMILPRIYECFSTLNTKFVLSLCHSFAQSLAEPLAQFYYIDQNIIELFLQNTISCLETNNYELLQQFSYLQLQNSLLSVSSMLFHRNSGNIFKLIANLQSICQTTVRYYPEKEYKNQKEIIEPVNMFLEQYLSCVHGWSYFIGYLEIKQNLSYETLVKCKIHEQLDVKDSYTSKSTNKQQIDQFAKDQPNHFGNLTQLVKYYHENNYFIKENVCIFPVYILQIYLVRMCEIFRLNPQHLIEQLLQQAHIDLTVQQFVSLLFIEWIKTIVFTQIIGSGQFFKRNLYDLSMIMSYLEINNSFKQIKQFIVNAMQVLLPYNDQAFQEIYNTVLSYKKEDYQHYNIQQVFIQLLNMLMFTPNAHETQKQLKFEISTNYSGQSYFNLLQTDLKSNYQIHNIEEVFKELVSVQIIHELKEPLYSLKTLDYVEPVLSVLNQETIINKYSENQAQQLTRIINSKKISNQFCDQLQNNLFILQIIKELGSKDISISDQVSCFRISLLYNAKIEFKSINPILLKISNLVFDQQAQIDQVKKLNPRERFALLKHNQKLDTQNPNSEETPKLMNDDEKEQQIEPRNISEHICDLCHQDIQNAIYYPCSSLNSVVDDLSYQQLNNNLEEQLDISTQVLRTCGHKFHEKCCNKHCPVCQKYFQKSLLLYLTKEAFLQKICYEDYLITQYCISTYCKNIYGTLTALASDPLILESDRKIALNLYANESNILLNCYRAMCTFMNIEDLTFSIPESYGDRLKMFKKQQKPIIDINILKNSVFEYMHDIQKQTCSTCSQKFCLDSKPASRILICLKCGWNFHISCSHSCSHIRYSFFDNVVSTDSYGIIGFYKNAFQGLQKSCIGPELFLNQNLLSQIVVCLITSEANLQKDQSWVAYVNEAENTDVEIEIQE</sequence>
<evidence type="ECO:0000256" key="3">
    <source>
        <dbReference type="ARBA" id="ARBA00022833"/>
    </source>
</evidence>
<dbReference type="Gene3D" id="2.10.110.30">
    <property type="match status" value="1"/>
</dbReference>
<keyword evidence="2" id="KW-0863">Zinc-finger</keyword>
<dbReference type="EMBL" id="CATOUU010000585">
    <property type="protein sequence ID" value="CAI9934719.1"/>
    <property type="molecule type" value="Genomic_DNA"/>
</dbReference>
<protein>
    <submittedName>
        <fullName evidence="5 6">Zinc finger in N-recognin (UBR box) and ring finger domain-containing protein</fullName>
    </submittedName>
</protein>
<dbReference type="Pfam" id="PF02207">
    <property type="entry name" value="zf-UBR"/>
    <property type="match status" value="1"/>
</dbReference>
<dbReference type="InterPro" id="IPR003126">
    <property type="entry name" value="Znf_UBR"/>
</dbReference>
<dbReference type="GO" id="GO:0008270">
    <property type="term" value="F:zinc ion binding"/>
    <property type="evidence" value="ECO:0007669"/>
    <property type="project" value="UniProtKB-KW"/>
</dbReference>
<keyword evidence="3" id="KW-0862">Zinc</keyword>
<evidence type="ECO:0000313" key="7">
    <source>
        <dbReference type="Proteomes" id="UP001642409"/>
    </source>
</evidence>
<dbReference type="Proteomes" id="UP001642409">
    <property type="component" value="Unassembled WGS sequence"/>
</dbReference>
<proteinExistence type="predicted"/>
<evidence type="ECO:0000256" key="1">
    <source>
        <dbReference type="ARBA" id="ARBA00022723"/>
    </source>
</evidence>
<evidence type="ECO:0000259" key="4">
    <source>
        <dbReference type="Pfam" id="PF02207"/>
    </source>
</evidence>
<accession>A0AA86TZS0</accession>
<gene>
    <name evidence="5" type="ORF">HINF_LOCUS22364</name>
    <name evidence="6" type="ORF">HINF_LOCUS78568</name>
</gene>
<keyword evidence="7" id="KW-1185">Reference proteome</keyword>
<evidence type="ECO:0000313" key="6">
    <source>
        <dbReference type="EMBL" id="CAL6115309.1"/>
    </source>
</evidence>
<reference evidence="6 7" key="2">
    <citation type="submission" date="2024-07" db="EMBL/GenBank/DDBJ databases">
        <authorList>
            <person name="Akdeniz Z."/>
        </authorList>
    </citation>
    <scope>NUCLEOTIDE SEQUENCE [LARGE SCALE GENOMIC DNA]</scope>
</reference>
<evidence type="ECO:0000256" key="2">
    <source>
        <dbReference type="ARBA" id="ARBA00022771"/>
    </source>
</evidence>
<reference evidence="5" key="1">
    <citation type="submission" date="2023-06" db="EMBL/GenBank/DDBJ databases">
        <authorList>
            <person name="Kurt Z."/>
        </authorList>
    </citation>
    <scope>NUCLEOTIDE SEQUENCE</scope>
</reference>